<keyword evidence="3" id="KW-0067">ATP-binding</keyword>
<dbReference type="GO" id="GO:0005730">
    <property type="term" value="C:nucleolus"/>
    <property type="evidence" value="ECO:0007669"/>
    <property type="project" value="TreeGrafter"/>
</dbReference>
<feature type="region of interest" description="Disordered" evidence="5">
    <location>
        <begin position="71"/>
        <end position="90"/>
    </location>
</feature>
<reference evidence="6 7" key="1">
    <citation type="journal article" date="2016" name="Proc. Natl. Acad. Sci. U.S.A.">
        <title>Comparative genomics of biotechnologically important yeasts.</title>
        <authorList>
            <person name="Riley R."/>
            <person name="Haridas S."/>
            <person name="Wolfe K.H."/>
            <person name="Lopes M.R."/>
            <person name="Hittinger C.T."/>
            <person name="Goeker M."/>
            <person name="Salamov A.A."/>
            <person name="Wisecaver J.H."/>
            <person name="Long T.M."/>
            <person name="Calvey C.H."/>
            <person name="Aerts A.L."/>
            <person name="Barry K.W."/>
            <person name="Choi C."/>
            <person name="Clum A."/>
            <person name="Coughlan A.Y."/>
            <person name="Deshpande S."/>
            <person name="Douglass A.P."/>
            <person name="Hanson S.J."/>
            <person name="Klenk H.-P."/>
            <person name="LaButti K.M."/>
            <person name="Lapidus A."/>
            <person name="Lindquist E.A."/>
            <person name="Lipzen A.M."/>
            <person name="Meier-Kolthoff J.P."/>
            <person name="Ohm R.A."/>
            <person name="Otillar R.P."/>
            <person name="Pangilinan J.L."/>
            <person name="Peng Y."/>
            <person name="Rokas A."/>
            <person name="Rosa C.A."/>
            <person name="Scheuner C."/>
            <person name="Sibirny A.A."/>
            <person name="Slot J.C."/>
            <person name="Stielow J.B."/>
            <person name="Sun H."/>
            <person name="Kurtzman C.P."/>
            <person name="Blackwell M."/>
            <person name="Grigoriev I.V."/>
            <person name="Jeffries T.W."/>
        </authorList>
    </citation>
    <scope>NUCLEOTIDE SEQUENCE [LARGE SCALE GENOMIC DNA]</scope>
    <source>
        <strain evidence="6 7">DSM 6958</strain>
    </source>
</reference>
<evidence type="ECO:0000256" key="5">
    <source>
        <dbReference type="SAM" id="MobiDB-lite"/>
    </source>
</evidence>
<evidence type="ECO:0000256" key="3">
    <source>
        <dbReference type="ARBA" id="ARBA00022806"/>
    </source>
</evidence>
<feature type="compositionally biased region" description="Polar residues" evidence="5">
    <location>
        <begin position="207"/>
        <end position="217"/>
    </location>
</feature>
<evidence type="ECO:0000313" key="6">
    <source>
        <dbReference type="EMBL" id="ODQ67464.1"/>
    </source>
</evidence>
<comment type="catalytic activity">
    <reaction evidence="4">
        <text>ATP + H2O = ADP + phosphate + H(+)</text>
        <dbReference type="Rhea" id="RHEA:13065"/>
        <dbReference type="ChEBI" id="CHEBI:15377"/>
        <dbReference type="ChEBI" id="CHEBI:15378"/>
        <dbReference type="ChEBI" id="CHEBI:30616"/>
        <dbReference type="ChEBI" id="CHEBI:43474"/>
        <dbReference type="ChEBI" id="CHEBI:456216"/>
        <dbReference type="EC" id="3.6.4.13"/>
    </reaction>
</comment>
<feature type="region of interest" description="Disordered" evidence="5">
    <location>
        <begin position="25"/>
        <end position="60"/>
    </location>
</feature>
<dbReference type="GO" id="GO:0003724">
    <property type="term" value="F:RNA helicase activity"/>
    <property type="evidence" value="ECO:0007669"/>
    <property type="project" value="UniProtKB-EC"/>
</dbReference>
<evidence type="ECO:0000256" key="2">
    <source>
        <dbReference type="ARBA" id="ARBA00022801"/>
    </source>
</evidence>
<dbReference type="EMBL" id="KV454407">
    <property type="protein sequence ID" value="ODQ67464.1"/>
    <property type="molecule type" value="Genomic_DNA"/>
</dbReference>
<accession>A0A1E3PQE3</accession>
<evidence type="ECO:0000256" key="4">
    <source>
        <dbReference type="ARBA" id="ARBA00047984"/>
    </source>
</evidence>
<dbReference type="PANTHER" id="PTHR18934:SF118">
    <property type="entry name" value="ATP-DEPENDENT RNA HELICASE DHX33"/>
    <property type="match status" value="1"/>
</dbReference>
<keyword evidence="7" id="KW-1185">Reference proteome</keyword>
<sequence>MAKGQKIVFDDETGSAILKSVGSVNSIDSGKKKKRKRTKGNNTNQAVGVEKPNDEESPSVKKFNFSIQELTENNKESTEDADLALNENEDTLLGPLVPEKLLKIHNTDHQFSESELKFKSSEASQENSDSDTDGEKNDDEATAKATVLTRIPYTQKPALNRSSLSNNGHTRSSHFQDSEDEDGESDSDDDEDSRTNVNKGSFRDKTGSVSLDPSSYKEQQRLKHQLLQVRETLPIYGARQELINRISKNQVTVLIGETGSGKSTQLPQFIYDTMNK</sequence>
<dbReference type="Gene3D" id="3.40.50.300">
    <property type="entry name" value="P-loop containing nucleotide triphosphate hydrolases"/>
    <property type="match status" value="1"/>
</dbReference>
<feature type="non-terminal residue" evidence="6">
    <location>
        <position position="276"/>
    </location>
</feature>
<dbReference type="SUPFAM" id="SSF52540">
    <property type="entry name" value="P-loop containing nucleoside triphosphate hydrolases"/>
    <property type="match status" value="1"/>
</dbReference>
<evidence type="ECO:0000256" key="1">
    <source>
        <dbReference type="ARBA" id="ARBA00012552"/>
    </source>
</evidence>
<feature type="compositionally biased region" description="Basic and acidic residues" evidence="5">
    <location>
        <begin position="133"/>
        <end position="142"/>
    </location>
</feature>
<dbReference type="GO" id="GO:0045943">
    <property type="term" value="P:positive regulation of transcription by RNA polymerase I"/>
    <property type="evidence" value="ECO:0007669"/>
    <property type="project" value="TreeGrafter"/>
</dbReference>
<protein>
    <recommendedName>
        <fullName evidence="1">RNA helicase</fullName>
        <ecNumber evidence="1">3.6.4.13</ecNumber>
    </recommendedName>
</protein>
<feature type="compositionally biased region" description="Polar residues" evidence="5">
    <location>
        <begin position="160"/>
        <end position="175"/>
    </location>
</feature>
<proteinExistence type="predicted"/>
<keyword evidence="3" id="KW-0347">Helicase</keyword>
<dbReference type="AlphaFoldDB" id="A0A1E3PQE3"/>
<dbReference type="GO" id="GO:0016787">
    <property type="term" value="F:hydrolase activity"/>
    <property type="evidence" value="ECO:0007669"/>
    <property type="project" value="UniProtKB-KW"/>
</dbReference>
<keyword evidence="3" id="KW-0547">Nucleotide-binding</keyword>
<dbReference type="Proteomes" id="UP000095009">
    <property type="component" value="Unassembled WGS sequence"/>
</dbReference>
<gene>
    <name evidence="6" type="ORF">NADFUDRAFT_81935</name>
</gene>
<keyword evidence="2" id="KW-0378">Hydrolase</keyword>
<feature type="compositionally biased region" description="Basic and acidic residues" evidence="5">
    <location>
        <begin position="108"/>
        <end position="120"/>
    </location>
</feature>
<dbReference type="InterPro" id="IPR027417">
    <property type="entry name" value="P-loop_NTPase"/>
</dbReference>
<feature type="region of interest" description="Disordered" evidence="5">
    <location>
        <begin position="108"/>
        <end position="217"/>
    </location>
</feature>
<evidence type="ECO:0000313" key="7">
    <source>
        <dbReference type="Proteomes" id="UP000095009"/>
    </source>
</evidence>
<dbReference type="EC" id="3.6.4.13" evidence="1"/>
<organism evidence="6 7">
    <name type="scientific">Nadsonia fulvescens var. elongata DSM 6958</name>
    <dbReference type="NCBI Taxonomy" id="857566"/>
    <lineage>
        <taxon>Eukaryota</taxon>
        <taxon>Fungi</taxon>
        <taxon>Dikarya</taxon>
        <taxon>Ascomycota</taxon>
        <taxon>Saccharomycotina</taxon>
        <taxon>Dipodascomycetes</taxon>
        <taxon>Dipodascales</taxon>
        <taxon>Dipodascales incertae sedis</taxon>
        <taxon>Nadsonia</taxon>
    </lineage>
</organism>
<feature type="compositionally biased region" description="Acidic residues" evidence="5">
    <location>
        <begin position="79"/>
        <end position="90"/>
    </location>
</feature>
<name>A0A1E3PQE3_9ASCO</name>
<dbReference type="PANTHER" id="PTHR18934">
    <property type="entry name" value="ATP-DEPENDENT RNA HELICASE"/>
    <property type="match status" value="1"/>
</dbReference>
<dbReference type="OrthoDB" id="10253254at2759"/>
<dbReference type="STRING" id="857566.A0A1E3PQE3"/>
<feature type="compositionally biased region" description="Acidic residues" evidence="5">
    <location>
        <begin position="178"/>
        <end position="192"/>
    </location>
</feature>
<dbReference type="GO" id="GO:0003725">
    <property type="term" value="F:double-stranded RNA binding"/>
    <property type="evidence" value="ECO:0007669"/>
    <property type="project" value="TreeGrafter"/>
</dbReference>